<name>A0A0X9MEK5_PETMA</name>
<evidence type="ECO:0000313" key="13">
    <source>
        <dbReference type="RefSeq" id="XP_032808859.1"/>
    </source>
</evidence>
<keyword evidence="7 10" id="KW-0443">Lipid metabolism</keyword>
<reference evidence="11" key="1">
    <citation type="journal article" date="2016" name="Sci. Rep.">
        <title>Evolutionary functional elaboration of the Elovl2/5 gene family in chordates.</title>
        <authorList>
            <person name="Monroig O."/>
            <person name="Lopes-Marques M."/>
            <person name="Navarro J.C."/>
            <person name="Hontoria F."/>
            <person name="Ruivo R."/>
            <person name="Santos M.M."/>
            <person name="Venkatesh B."/>
            <person name="Tocher D.R."/>
            <person name="C Castro L.F."/>
        </authorList>
    </citation>
    <scope>NUCLEOTIDE SEQUENCE</scope>
</reference>
<keyword evidence="5 10" id="KW-0276">Fatty acid metabolism</keyword>
<dbReference type="GO" id="GO:0009922">
    <property type="term" value="F:fatty acid elongase activity"/>
    <property type="evidence" value="ECO:0007669"/>
    <property type="project" value="UniProtKB-EC"/>
</dbReference>
<keyword evidence="3 10" id="KW-0808">Transferase</keyword>
<feature type="transmembrane region" description="Helical" evidence="10">
    <location>
        <begin position="65"/>
        <end position="88"/>
    </location>
</feature>
<evidence type="ECO:0000256" key="9">
    <source>
        <dbReference type="ARBA" id="ARBA00023160"/>
    </source>
</evidence>
<feature type="transmembrane region" description="Helical" evidence="10">
    <location>
        <begin position="114"/>
        <end position="132"/>
    </location>
</feature>
<dbReference type="RefSeq" id="XP_032808859.1">
    <property type="nucleotide sequence ID" value="XM_032952968.1"/>
</dbReference>
<sequence>MEFLDNTLNGYFEKLLGPRDARVRGWPLLDSYVPTAAVTALYFAFIWLGSACMRNRQPLSLRASMVVYNFLVTLLSVYMFVQLCVGAWQGNYSLRCQNTRSSGDVDVKVARVLWWYYFSKSIELMDTVFFVLRKKISQVSVLHVYHHATMLNIWWFVMNWIPTGHTFFGPMLNSFIHIMMYSYYGLAAIPAMRPYLWWKKYLTQAQLIQFVLTIGQTISAIVWPCGFSIPWLMFLTGYMISLTLFFINFYVKTYKSRRSRQHLKSREEESDYNGYSNGHSITMETRTVVRKKVALD</sequence>
<keyword evidence="4 10" id="KW-0812">Transmembrane</keyword>
<keyword evidence="9 10" id="KW-0275">Fatty acid biosynthesis</keyword>
<dbReference type="EC" id="2.3.1.199" evidence="10"/>
<feature type="transmembrane region" description="Helical" evidence="10">
    <location>
        <begin position="32"/>
        <end position="53"/>
    </location>
</feature>
<dbReference type="GO" id="GO:0042761">
    <property type="term" value="P:very long-chain fatty acid biosynthetic process"/>
    <property type="evidence" value="ECO:0007669"/>
    <property type="project" value="TreeGrafter"/>
</dbReference>
<keyword evidence="12" id="KW-1185">Reference proteome</keyword>
<dbReference type="AlphaFoldDB" id="A0A0X9MEK5"/>
<dbReference type="GO" id="GO:0005789">
    <property type="term" value="C:endoplasmic reticulum membrane"/>
    <property type="evidence" value="ECO:0007669"/>
    <property type="project" value="TreeGrafter"/>
</dbReference>
<dbReference type="Pfam" id="PF01151">
    <property type="entry name" value="ELO"/>
    <property type="match status" value="1"/>
</dbReference>
<evidence type="ECO:0000256" key="1">
    <source>
        <dbReference type="ARBA" id="ARBA00004141"/>
    </source>
</evidence>
<evidence type="ECO:0000313" key="11">
    <source>
        <dbReference type="EMBL" id="ALZ50285.1"/>
    </source>
</evidence>
<comment type="subcellular location">
    <subcellularLocation>
        <location evidence="1">Membrane</location>
        <topology evidence="1">Multi-pass membrane protein</topology>
    </subcellularLocation>
</comment>
<evidence type="ECO:0000313" key="12">
    <source>
        <dbReference type="Proteomes" id="UP001318040"/>
    </source>
</evidence>
<dbReference type="PANTHER" id="PTHR11157">
    <property type="entry name" value="FATTY ACID ACYL TRANSFERASE-RELATED"/>
    <property type="match status" value="1"/>
</dbReference>
<comment type="similarity">
    <text evidence="10">Belongs to the ELO family.</text>
</comment>
<evidence type="ECO:0000256" key="3">
    <source>
        <dbReference type="ARBA" id="ARBA00022679"/>
    </source>
</evidence>
<dbReference type="EMBL" id="KT462563">
    <property type="protein sequence ID" value="ALZ50285.1"/>
    <property type="molecule type" value="mRNA"/>
</dbReference>
<keyword evidence="2 10" id="KW-0444">Lipid biosynthesis</keyword>
<proteinExistence type="evidence at transcript level"/>
<dbReference type="PANTHER" id="PTHR11157:SF170">
    <property type="entry name" value="ELONGATION OF VERY LONG CHAIN FATTY ACIDS PROTEIN 2-LIKE"/>
    <property type="match status" value="1"/>
</dbReference>
<comment type="catalytic activity">
    <reaction evidence="10">
        <text>a very-long-chain acyl-CoA + malonyl-CoA + H(+) = a very-long-chain 3-oxoacyl-CoA + CO2 + CoA</text>
        <dbReference type="Rhea" id="RHEA:32727"/>
        <dbReference type="ChEBI" id="CHEBI:15378"/>
        <dbReference type="ChEBI" id="CHEBI:16526"/>
        <dbReference type="ChEBI" id="CHEBI:57287"/>
        <dbReference type="ChEBI" id="CHEBI:57384"/>
        <dbReference type="ChEBI" id="CHEBI:90725"/>
        <dbReference type="ChEBI" id="CHEBI:90736"/>
        <dbReference type="EC" id="2.3.1.199"/>
    </reaction>
</comment>
<dbReference type="KEGG" id="pmrn:116941659"/>
<gene>
    <name evidence="11" type="primary">elovl2</name>
    <name evidence="13" type="synonym">LOC116941659</name>
</gene>
<dbReference type="GO" id="GO:0034625">
    <property type="term" value="P:fatty acid elongation, monounsaturated fatty acid"/>
    <property type="evidence" value="ECO:0007669"/>
    <property type="project" value="TreeGrafter"/>
</dbReference>
<dbReference type="GO" id="GO:0030148">
    <property type="term" value="P:sphingolipid biosynthetic process"/>
    <property type="evidence" value="ECO:0007669"/>
    <property type="project" value="TreeGrafter"/>
</dbReference>
<keyword evidence="8 10" id="KW-0472">Membrane</keyword>
<feature type="transmembrane region" description="Helical" evidence="10">
    <location>
        <begin position="229"/>
        <end position="251"/>
    </location>
</feature>
<evidence type="ECO:0000256" key="4">
    <source>
        <dbReference type="ARBA" id="ARBA00022692"/>
    </source>
</evidence>
<dbReference type="InterPro" id="IPR002076">
    <property type="entry name" value="ELO_fam"/>
</dbReference>
<dbReference type="OrthoDB" id="434092at2759"/>
<dbReference type="Proteomes" id="UP001318040">
    <property type="component" value="Chromosome 12"/>
</dbReference>
<evidence type="ECO:0000256" key="5">
    <source>
        <dbReference type="ARBA" id="ARBA00022832"/>
    </source>
</evidence>
<feature type="transmembrane region" description="Helical" evidence="10">
    <location>
        <begin position="144"/>
        <end position="161"/>
    </location>
</feature>
<evidence type="ECO:0000256" key="8">
    <source>
        <dbReference type="ARBA" id="ARBA00023136"/>
    </source>
</evidence>
<reference evidence="13" key="2">
    <citation type="submission" date="2025-04" db="UniProtKB">
        <authorList>
            <consortium name="RefSeq"/>
        </authorList>
    </citation>
    <scope>IDENTIFICATION</scope>
    <source>
        <tissue evidence="13">Sperm</tissue>
    </source>
</reference>
<evidence type="ECO:0000256" key="7">
    <source>
        <dbReference type="ARBA" id="ARBA00023098"/>
    </source>
</evidence>
<feature type="transmembrane region" description="Helical" evidence="10">
    <location>
        <begin position="201"/>
        <end position="223"/>
    </location>
</feature>
<protein>
    <recommendedName>
        <fullName evidence="10">Elongation of very long chain fatty acids protein</fullName>
        <ecNumber evidence="10">2.3.1.199</ecNumber>
    </recommendedName>
    <alternativeName>
        <fullName evidence="10">Very-long-chain 3-oxoacyl-CoA synthase</fullName>
    </alternativeName>
</protein>
<organism evidence="11">
    <name type="scientific">Petromyzon marinus</name>
    <name type="common">Sea lamprey</name>
    <dbReference type="NCBI Taxonomy" id="7757"/>
    <lineage>
        <taxon>Eukaryota</taxon>
        <taxon>Metazoa</taxon>
        <taxon>Chordata</taxon>
        <taxon>Craniata</taxon>
        <taxon>Vertebrata</taxon>
        <taxon>Cyclostomata</taxon>
        <taxon>Hyperoartia</taxon>
        <taxon>Petromyzontiformes</taxon>
        <taxon>Petromyzontidae</taxon>
        <taxon>Petromyzon</taxon>
    </lineage>
</organism>
<feature type="transmembrane region" description="Helical" evidence="10">
    <location>
        <begin position="167"/>
        <end position="189"/>
    </location>
</feature>
<accession>A0A0X9MEK5</accession>
<keyword evidence="6 10" id="KW-1133">Transmembrane helix</keyword>
<dbReference type="GO" id="GO:0019367">
    <property type="term" value="P:fatty acid elongation, saturated fatty acid"/>
    <property type="evidence" value="ECO:0007669"/>
    <property type="project" value="TreeGrafter"/>
</dbReference>
<evidence type="ECO:0000256" key="6">
    <source>
        <dbReference type="ARBA" id="ARBA00022989"/>
    </source>
</evidence>
<evidence type="ECO:0000256" key="2">
    <source>
        <dbReference type="ARBA" id="ARBA00022516"/>
    </source>
</evidence>
<evidence type="ECO:0000256" key="10">
    <source>
        <dbReference type="RuleBase" id="RU361115"/>
    </source>
</evidence>
<dbReference type="GO" id="GO:0034626">
    <property type="term" value="P:fatty acid elongation, polyunsaturated fatty acid"/>
    <property type="evidence" value="ECO:0007669"/>
    <property type="project" value="TreeGrafter"/>
</dbReference>